<dbReference type="EMBL" id="AP023094">
    <property type="protein sequence ID" value="BCE48350.1"/>
    <property type="molecule type" value="Genomic_DNA"/>
</dbReference>
<feature type="region of interest" description="Disordered" evidence="1">
    <location>
        <begin position="70"/>
        <end position="111"/>
    </location>
</feature>
<gene>
    <name evidence="4" type="ORF">XF10B_46640</name>
    <name evidence="2" type="ORF">XF1B_47660</name>
    <name evidence="3" type="ORF">XF4B_46990</name>
</gene>
<protein>
    <recommendedName>
        <fullName evidence="5">Transposase</fullName>
    </recommendedName>
</protein>
<accession>A0A809X522</accession>
<organism evidence="2">
    <name type="scientific">Bradyrhizobium diazoefficiens</name>
    <dbReference type="NCBI Taxonomy" id="1355477"/>
    <lineage>
        <taxon>Bacteria</taxon>
        <taxon>Pseudomonadati</taxon>
        <taxon>Pseudomonadota</taxon>
        <taxon>Alphaproteobacteria</taxon>
        <taxon>Hyphomicrobiales</taxon>
        <taxon>Nitrobacteraceae</taxon>
        <taxon>Bradyrhizobium</taxon>
    </lineage>
</organism>
<dbReference type="EMBL" id="AP023091">
    <property type="protein sequence ID" value="BCE22085.1"/>
    <property type="molecule type" value="Genomic_DNA"/>
</dbReference>
<sequence length="111" mass="12361">MAGVDVEKALQENGIKVRSLKMGTQYAICPNCSHKRKGAHKKLKCLSVKIDASGVVWNCHHCTWSSYENAKREARQRDRGQRPHQRNGGGYGDLQRASLARFAGQPRRSAG</sequence>
<reference evidence="2" key="1">
    <citation type="submission" date="2020-05" db="EMBL/GenBank/DDBJ databases">
        <title>Complete genome sequence of Bradyrhizobium diazoefficiens XF1 isolated from soybean nodule.</title>
        <authorList>
            <person name="Noda R."/>
            <person name="Kakizaki K."/>
            <person name="Minamisawa K."/>
        </authorList>
    </citation>
    <scope>NUCLEOTIDE SEQUENCE</scope>
    <source>
        <strain evidence="2">XF1</strain>
    </source>
</reference>
<evidence type="ECO:0000313" key="2">
    <source>
        <dbReference type="EMBL" id="BCE22085.1"/>
    </source>
</evidence>
<name>A0A809X522_9BRAD</name>
<feature type="compositionally biased region" description="Basic and acidic residues" evidence="1">
    <location>
        <begin position="70"/>
        <end position="81"/>
    </location>
</feature>
<evidence type="ECO:0000313" key="3">
    <source>
        <dbReference type="EMBL" id="BCE48350.1"/>
    </source>
</evidence>
<evidence type="ECO:0000313" key="4">
    <source>
        <dbReference type="EMBL" id="BCE91866.1"/>
    </source>
</evidence>
<evidence type="ECO:0000256" key="1">
    <source>
        <dbReference type="SAM" id="MobiDB-lite"/>
    </source>
</evidence>
<reference evidence="3" key="3">
    <citation type="submission" date="2020-05" db="EMBL/GenBank/DDBJ databases">
        <title>Complete genome sequence of Bradyrhizobium diazoefficiens XF4 isolated from soybean nodule.</title>
        <authorList>
            <person name="Noda R."/>
            <person name="Kakizaki K."/>
            <person name="Minamisawa K."/>
        </authorList>
    </citation>
    <scope>NUCLEOTIDE SEQUENCE</scope>
    <source>
        <strain evidence="3">XF4</strain>
    </source>
</reference>
<proteinExistence type="predicted"/>
<reference evidence="4" key="2">
    <citation type="submission" date="2020-05" db="EMBL/GenBank/DDBJ databases">
        <title>Complete genome sequence of Bradyrhizobium diazoefficiens XF10 isolated from soybean nodule.</title>
        <authorList>
            <person name="Noda R."/>
            <person name="Kakizaki K."/>
            <person name="Minamisawa K."/>
        </authorList>
    </citation>
    <scope>NUCLEOTIDE SEQUENCE</scope>
    <source>
        <strain evidence="4">XF10</strain>
    </source>
</reference>
<dbReference type="EMBL" id="AP023099">
    <property type="protein sequence ID" value="BCE91866.1"/>
    <property type="molecule type" value="Genomic_DNA"/>
</dbReference>
<dbReference type="AlphaFoldDB" id="A0A809X522"/>
<evidence type="ECO:0008006" key="5">
    <source>
        <dbReference type="Google" id="ProtNLM"/>
    </source>
</evidence>